<dbReference type="HOGENOM" id="CLU_2984752_0_0_1"/>
<sequence length="58" mass="6531">MAVAAVFRDPQKTHCLVKNGKVLCNTKVIQGNIQKILPSYTFFLAEAEPPFHRLCFPV</sequence>
<dbReference type="KEGG" id="sla:SERLADRAFT_387798"/>
<organism>
    <name type="scientific">Serpula lacrymans var. lacrymans (strain S7.9)</name>
    <name type="common">Dry rot fungus</name>
    <dbReference type="NCBI Taxonomy" id="578457"/>
    <lineage>
        <taxon>Eukaryota</taxon>
        <taxon>Fungi</taxon>
        <taxon>Dikarya</taxon>
        <taxon>Basidiomycota</taxon>
        <taxon>Agaricomycotina</taxon>
        <taxon>Agaricomycetes</taxon>
        <taxon>Agaricomycetidae</taxon>
        <taxon>Boletales</taxon>
        <taxon>Coniophorineae</taxon>
        <taxon>Serpulaceae</taxon>
        <taxon>Serpula</taxon>
    </lineage>
</organism>
<protein>
    <submittedName>
        <fullName evidence="1">Uncharacterized protein</fullName>
    </submittedName>
</protein>
<feature type="non-terminal residue" evidence="1">
    <location>
        <position position="58"/>
    </location>
</feature>
<name>F8NTC7_SERL9</name>
<proteinExistence type="predicted"/>
<dbReference type="AlphaFoldDB" id="F8NTC7"/>
<accession>F8NTC7</accession>
<gene>
    <name evidence="1" type="ORF">SERLADRAFT_387798</name>
</gene>
<evidence type="ECO:0000313" key="1">
    <source>
        <dbReference type="EMBL" id="EGO25599.1"/>
    </source>
</evidence>
<dbReference type="RefSeq" id="XP_007317721.1">
    <property type="nucleotide sequence ID" value="XM_007317659.1"/>
</dbReference>
<dbReference type="GeneID" id="18811292"/>
<reference evidence="1" key="1">
    <citation type="submission" date="2011-04" db="EMBL/GenBank/DDBJ databases">
        <title>Evolution of plant cell wall degrading machinery underlies the functional diversity of forest fungi.</title>
        <authorList>
            <consortium name="US DOE Joint Genome Institute (JGI-PGF)"/>
            <person name="Eastwood D.C."/>
            <person name="Floudas D."/>
            <person name="Binder M."/>
            <person name="Majcherczyk A."/>
            <person name="Schneider P."/>
            <person name="Aerts A."/>
            <person name="Asiegbu F.O."/>
            <person name="Baker S.E."/>
            <person name="Barry K."/>
            <person name="Bendiksby M."/>
            <person name="Blumentritt M."/>
            <person name="Coutinho P.M."/>
            <person name="Cullen D."/>
            <person name="Cullen D."/>
            <person name="Gathman A."/>
            <person name="Goodell B."/>
            <person name="Henrissat B."/>
            <person name="Ihrmark K."/>
            <person name="Kauserud H."/>
            <person name="Kohler A."/>
            <person name="LaButti K."/>
            <person name="Lapidus A."/>
            <person name="Lavin J.L."/>
            <person name="Lee Y.-H."/>
            <person name="Lindquist E."/>
            <person name="Lilly W."/>
            <person name="Lucas S."/>
            <person name="Morin E."/>
            <person name="Murat C."/>
            <person name="Oguiza J.A."/>
            <person name="Park J."/>
            <person name="Pisabarro A.G."/>
            <person name="Riley R."/>
            <person name="Rosling A."/>
            <person name="Salamov A."/>
            <person name="Schmidt O."/>
            <person name="Schmutz J."/>
            <person name="Skrede I."/>
            <person name="Stenlid J."/>
            <person name="Wiebenga A."/>
            <person name="Xie X."/>
            <person name="Kues U."/>
            <person name="Hibbett D.S."/>
            <person name="Hoffmeister D."/>
            <person name="Hogberg N."/>
            <person name="Martin F."/>
            <person name="Grigoriev I.V."/>
            <person name="Watkinson S.C."/>
        </authorList>
    </citation>
    <scope>NUCLEOTIDE SEQUENCE</scope>
    <source>
        <strain evidence="1">S7.9</strain>
    </source>
</reference>
<dbReference type="EMBL" id="GL945433">
    <property type="protein sequence ID" value="EGO25599.1"/>
    <property type="molecule type" value="Genomic_DNA"/>
</dbReference>
<dbReference type="Proteomes" id="UP000008064">
    <property type="component" value="Unassembled WGS sequence"/>
</dbReference>